<keyword evidence="2" id="KW-1185">Reference proteome</keyword>
<sequence length="76" mass="8761">MVLKKHTMLNEAFKVIINNKSETRSGQKRLGFEQNQTMCKIVFLFCGMMSVFVDNPAFDTPFIGFPEHSHFMSQSL</sequence>
<dbReference type="Proteomes" id="UP001209553">
    <property type="component" value="Unassembled WGS sequence"/>
</dbReference>
<accession>A0ABT2QSX4</accession>
<dbReference type="RefSeq" id="WP_262856783.1">
    <property type="nucleotide sequence ID" value="NZ_JAOPKZ010000020.1"/>
</dbReference>
<gene>
    <name evidence="1" type="ORF">N9R04_10390</name>
</gene>
<evidence type="ECO:0000313" key="2">
    <source>
        <dbReference type="Proteomes" id="UP001209553"/>
    </source>
</evidence>
<evidence type="ECO:0000313" key="1">
    <source>
        <dbReference type="EMBL" id="MCU5747070.1"/>
    </source>
</evidence>
<reference evidence="1 2" key="1">
    <citation type="journal article" date="2023" name="Int. J. Syst. Evol. Microbiol.">
        <title>Streptococcus sciuri sp. nov., Staphylococcus marylandisciuri sp. nov. and Staphylococcus americanisciuri sp. nov., isolated from faeces of eastern grey squirrel (Sciurus carolinensis).</title>
        <authorList>
            <person name="Volokhov D.V."/>
            <person name="Zagorodnyaya T.A."/>
            <person name="Furtak V.A."/>
            <person name="Nattanmai G."/>
            <person name="Randall L."/>
            <person name="Jose S."/>
            <person name="Gao Y."/>
            <person name="Eisenberg T."/>
            <person name="Delmonte P."/>
            <person name="Blom J."/>
            <person name="Mitchell K.K."/>
        </authorList>
    </citation>
    <scope>NUCLEOTIDE SEQUENCE [LARGE SCALE GENOMIC DNA]</scope>
    <source>
        <strain evidence="1 2">SQ8-PEA</strain>
    </source>
</reference>
<name>A0ABT2QSX4_9STAP</name>
<dbReference type="EMBL" id="JAOPKZ010000020">
    <property type="protein sequence ID" value="MCU5747070.1"/>
    <property type="molecule type" value="Genomic_DNA"/>
</dbReference>
<protein>
    <recommendedName>
        <fullName evidence="3">Transposase</fullName>
    </recommendedName>
</protein>
<proteinExistence type="predicted"/>
<evidence type="ECO:0008006" key="3">
    <source>
        <dbReference type="Google" id="ProtNLM"/>
    </source>
</evidence>
<comment type="caution">
    <text evidence="1">The sequence shown here is derived from an EMBL/GenBank/DDBJ whole genome shotgun (WGS) entry which is preliminary data.</text>
</comment>
<organism evidence="1 2">
    <name type="scientific">Staphylococcus marylandisciuri</name>
    <dbReference type="NCBI Taxonomy" id="2981529"/>
    <lineage>
        <taxon>Bacteria</taxon>
        <taxon>Bacillati</taxon>
        <taxon>Bacillota</taxon>
        <taxon>Bacilli</taxon>
        <taxon>Bacillales</taxon>
        <taxon>Staphylococcaceae</taxon>
        <taxon>Staphylococcus</taxon>
    </lineage>
</organism>